<evidence type="ECO:0000256" key="3">
    <source>
        <dbReference type="ARBA" id="ARBA00023315"/>
    </source>
</evidence>
<evidence type="ECO:0000256" key="1">
    <source>
        <dbReference type="ARBA" id="ARBA00009861"/>
    </source>
</evidence>
<dbReference type="Pfam" id="PF02458">
    <property type="entry name" value="Transferase"/>
    <property type="match status" value="1"/>
</dbReference>
<dbReference type="PANTHER" id="PTHR31642">
    <property type="entry name" value="TRICHOTHECENE 3-O-ACETYLTRANSFERASE"/>
    <property type="match status" value="1"/>
</dbReference>
<feature type="non-terminal residue" evidence="4">
    <location>
        <position position="1"/>
    </location>
</feature>
<protein>
    <submittedName>
        <fullName evidence="4">Uncharacterized protein</fullName>
    </submittedName>
</protein>
<keyword evidence="5" id="KW-1185">Reference proteome</keyword>
<accession>A0A5J9VVZ0</accession>
<evidence type="ECO:0000256" key="2">
    <source>
        <dbReference type="ARBA" id="ARBA00022679"/>
    </source>
</evidence>
<dbReference type="Proteomes" id="UP000324897">
    <property type="component" value="Chromosome 4"/>
</dbReference>
<comment type="caution">
    <text evidence="4">The sequence shown here is derived from an EMBL/GenBank/DDBJ whole genome shotgun (WGS) entry which is preliminary data.</text>
</comment>
<dbReference type="PANTHER" id="PTHR31642:SF11">
    <property type="entry name" value="SHIKIMATE O-HYDROXYCINNAMOYLTRANSFERASE"/>
    <property type="match status" value="1"/>
</dbReference>
<keyword evidence="2" id="KW-0808">Transferase</keyword>
<gene>
    <name evidence="4" type="ORF">EJB05_13251</name>
</gene>
<organism evidence="4 5">
    <name type="scientific">Eragrostis curvula</name>
    <name type="common">weeping love grass</name>
    <dbReference type="NCBI Taxonomy" id="38414"/>
    <lineage>
        <taxon>Eukaryota</taxon>
        <taxon>Viridiplantae</taxon>
        <taxon>Streptophyta</taxon>
        <taxon>Embryophyta</taxon>
        <taxon>Tracheophyta</taxon>
        <taxon>Spermatophyta</taxon>
        <taxon>Magnoliopsida</taxon>
        <taxon>Liliopsida</taxon>
        <taxon>Poales</taxon>
        <taxon>Poaceae</taxon>
        <taxon>PACMAD clade</taxon>
        <taxon>Chloridoideae</taxon>
        <taxon>Eragrostideae</taxon>
        <taxon>Eragrostidinae</taxon>
        <taxon>Eragrostis</taxon>
    </lineage>
</organism>
<dbReference type="InterPro" id="IPR050317">
    <property type="entry name" value="Plant_Fungal_Acyltransferase"/>
</dbReference>
<reference evidence="4 5" key="1">
    <citation type="journal article" date="2019" name="Sci. Rep.">
        <title>A high-quality genome of Eragrostis curvula grass provides insights into Poaceae evolution and supports new strategies to enhance forage quality.</title>
        <authorList>
            <person name="Carballo J."/>
            <person name="Santos B.A.C.M."/>
            <person name="Zappacosta D."/>
            <person name="Garbus I."/>
            <person name="Selva J.P."/>
            <person name="Gallo C.A."/>
            <person name="Diaz A."/>
            <person name="Albertini E."/>
            <person name="Caccamo M."/>
            <person name="Echenique V."/>
        </authorList>
    </citation>
    <scope>NUCLEOTIDE SEQUENCE [LARGE SCALE GENOMIC DNA]</scope>
    <source>
        <strain evidence="5">cv. Victoria</strain>
        <tissue evidence="4">Leaf</tissue>
    </source>
</reference>
<dbReference type="AlphaFoldDB" id="A0A5J9VVZ0"/>
<dbReference type="EMBL" id="RWGY01000007">
    <property type="protein sequence ID" value="TVU39811.1"/>
    <property type="molecule type" value="Genomic_DNA"/>
</dbReference>
<evidence type="ECO:0000313" key="5">
    <source>
        <dbReference type="Proteomes" id="UP000324897"/>
    </source>
</evidence>
<name>A0A5J9VVZ0_9POAL</name>
<comment type="similarity">
    <text evidence="1">Belongs to the plant acyltransferase family.</text>
</comment>
<keyword evidence="3" id="KW-0012">Acyltransferase</keyword>
<dbReference type="Gene3D" id="3.30.559.10">
    <property type="entry name" value="Chloramphenicol acetyltransferase-like domain"/>
    <property type="match status" value="2"/>
</dbReference>
<sequence>MPMGRIMVRKSTMVGPAQETPRRRLWLSSLDLVAPRLHMASIGVYRRGPDGGSSFMDGERMRRALAEALVPFYPLAGLASAATATGGVLFVEADAEDATVDDYGDFAPTVEIRGLAPAVVGEYTGDVSASSLLLLQVTRFKCGGVCLGVNAHHYVADGISTSHFVNSWAQLCRGARISSAPFIDRTLLRARADPSLIQHVEYLPPPPALPATAAKLLRLSAATADEAVGIFKLTRSDLARLRSRLPASSERRRPSTFAVVAAHLWRCVSLARGLPPEQPTMLLTAV</sequence>
<dbReference type="GO" id="GO:0016747">
    <property type="term" value="F:acyltransferase activity, transferring groups other than amino-acyl groups"/>
    <property type="evidence" value="ECO:0007669"/>
    <property type="project" value="TreeGrafter"/>
</dbReference>
<dbReference type="SUPFAM" id="SSF52777">
    <property type="entry name" value="CoA-dependent acyltransferases"/>
    <property type="match status" value="1"/>
</dbReference>
<dbReference type="Gramene" id="TVU39811">
    <property type="protein sequence ID" value="TVU39811"/>
    <property type="gene ID" value="EJB05_13251"/>
</dbReference>
<dbReference type="OrthoDB" id="671439at2759"/>
<proteinExistence type="inferred from homology"/>
<evidence type="ECO:0000313" key="4">
    <source>
        <dbReference type="EMBL" id="TVU39811.1"/>
    </source>
</evidence>
<dbReference type="InterPro" id="IPR023213">
    <property type="entry name" value="CAT-like_dom_sf"/>
</dbReference>